<name>A0A0E0QXE7_ORYRU</name>
<dbReference type="EnsemblPlants" id="ORUFI10G05700.1">
    <property type="protein sequence ID" value="ORUFI10G05700.1"/>
    <property type="gene ID" value="ORUFI10G05700"/>
</dbReference>
<organism evidence="2 3">
    <name type="scientific">Oryza rufipogon</name>
    <name type="common">Brownbeard rice</name>
    <name type="synonym">Asian wild rice</name>
    <dbReference type="NCBI Taxonomy" id="4529"/>
    <lineage>
        <taxon>Eukaryota</taxon>
        <taxon>Viridiplantae</taxon>
        <taxon>Streptophyta</taxon>
        <taxon>Embryophyta</taxon>
        <taxon>Tracheophyta</taxon>
        <taxon>Spermatophyta</taxon>
        <taxon>Magnoliopsida</taxon>
        <taxon>Liliopsida</taxon>
        <taxon>Poales</taxon>
        <taxon>Poaceae</taxon>
        <taxon>BOP clade</taxon>
        <taxon>Oryzoideae</taxon>
        <taxon>Oryzeae</taxon>
        <taxon>Oryzinae</taxon>
        <taxon>Oryza</taxon>
    </lineage>
</organism>
<dbReference type="AlphaFoldDB" id="A0A0E0QXE7"/>
<evidence type="ECO:0000313" key="2">
    <source>
        <dbReference type="EnsemblPlants" id="ORUFI10G05700.1"/>
    </source>
</evidence>
<dbReference type="Gene3D" id="3.40.640.10">
    <property type="entry name" value="Type I PLP-dependent aspartate aminotransferase-like (Major domain)"/>
    <property type="match status" value="1"/>
</dbReference>
<proteinExistence type="predicted"/>
<dbReference type="SUPFAM" id="SSF53383">
    <property type="entry name" value="PLP-dependent transferases"/>
    <property type="match status" value="1"/>
</dbReference>
<dbReference type="InterPro" id="IPR015424">
    <property type="entry name" value="PyrdxlP-dep_Trfase"/>
</dbReference>
<dbReference type="Gramene" id="ORUFI10G05700.1">
    <property type="protein sequence ID" value="ORUFI10G05700.1"/>
    <property type="gene ID" value="ORUFI10G05700"/>
</dbReference>
<accession>A0A0E0QXE7</accession>
<keyword evidence="3" id="KW-1185">Reference proteome</keyword>
<reference evidence="3" key="1">
    <citation type="submission" date="2013-06" db="EMBL/GenBank/DDBJ databases">
        <authorList>
            <person name="Zhao Q."/>
        </authorList>
    </citation>
    <scope>NUCLEOTIDE SEQUENCE</scope>
    <source>
        <strain evidence="3">cv. W1943</strain>
    </source>
</reference>
<evidence type="ECO:0000256" key="1">
    <source>
        <dbReference type="SAM" id="MobiDB-lite"/>
    </source>
</evidence>
<dbReference type="InterPro" id="IPR015421">
    <property type="entry name" value="PyrdxlP-dep_Trfase_major"/>
</dbReference>
<sequence>MPGDRTPSATGNHNIEEEEQPAAPAIPVLADLFCFDIKDYFDDTTRNMTFCDKFPVTSELFVISTFNFMTISMRWGGLVTKKRCSSLIPTRNRHKIAAFIAEPVMGAGGVIAPPKTYFEKVTRITC</sequence>
<dbReference type="STRING" id="4529.A0A0E0QXE7"/>
<protein>
    <submittedName>
        <fullName evidence="2">Uncharacterized protein</fullName>
    </submittedName>
</protein>
<feature type="region of interest" description="Disordered" evidence="1">
    <location>
        <begin position="1"/>
        <end position="20"/>
    </location>
</feature>
<dbReference type="Proteomes" id="UP000008022">
    <property type="component" value="Unassembled WGS sequence"/>
</dbReference>
<dbReference type="HOGENOM" id="CLU_1985229_0_0_1"/>
<reference evidence="2" key="2">
    <citation type="submission" date="2015-06" db="UniProtKB">
        <authorList>
            <consortium name="EnsemblPlants"/>
        </authorList>
    </citation>
    <scope>IDENTIFICATION</scope>
</reference>
<evidence type="ECO:0000313" key="3">
    <source>
        <dbReference type="Proteomes" id="UP000008022"/>
    </source>
</evidence>